<dbReference type="RefSeq" id="WP_065307542.1">
    <property type="nucleotide sequence ID" value="NZ_LOCQ01000051.1"/>
</dbReference>
<keyword evidence="3" id="KW-1185">Reference proteome</keyword>
<dbReference type="OrthoDB" id="9128426at2"/>
<dbReference type="PATRIC" id="fig|1747903.4.peg.3520"/>
<feature type="signal peptide" evidence="1">
    <location>
        <begin position="1"/>
        <end position="19"/>
    </location>
</feature>
<sequence>MLKLFPLLSLVLFSLPAVAASSLTALETRWLKAAAPVVSYAREQGLPLDIVVQPQEAPGSVPLALGFDGGRCKLVLSMRGNAQAEAVLQGVPSARQGLMIAAMAAHEIGHCQRHAQGGGFVQRGIVRSDLREQGETRREEGYADLVALAWVHARHRDAYQEVLAWLRSVRQEGGSHDTRAWLALAGDSTVFDTAQTPFKQADLLWRQGLGE</sequence>
<dbReference type="AlphaFoldDB" id="A0A1A7C2E2"/>
<keyword evidence="1" id="KW-0732">Signal</keyword>
<protein>
    <submittedName>
        <fullName evidence="2">Uncharacterized protein</fullName>
    </submittedName>
</protein>
<evidence type="ECO:0000313" key="3">
    <source>
        <dbReference type="Proteomes" id="UP000092713"/>
    </source>
</evidence>
<proteinExistence type="predicted"/>
<dbReference type="EMBL" id="LOCQ01000051">
    <property type="protein sequence ID" value="OBV39902.1"/>
    <property type="molecule type" value="Genomic_DNA"/>
</dbReference>
<reference evidence="2 3" key="1">
    <citation type="submission" date="2016-04" db="EMBL/GenBank/DDBJ databases">
        <title>Draft genome sequence of Janthinobacterium psychrotolerans sp. nov., isolated from freshwater sediments in Denmark.</title>
        <authorList>
            <person name="Gong X."/>
            <person name="Skrivergaard S."/>
            <person name="Korsgaard B.S."/>
            <person name="Schreiber L."/>
            <person name="Marshall I.P."/>
            <person name="Finster K."/>
            <person name="Schramm A."/>
        </authorList>
    </citation>
    <scope>NUCLEOTIDE SEQUENCE [LARGE SCALE GENOMIC DNA]</scope>
    <source>
        <strain evidence="2 3">S3-2</strain>
    </source>
</reference>
<evidence type="ECO:0000313" key="2">
    <source>
        <dbReference type="EMBL" id="OBV39902.1"/>
    </source>
</evidence>
<organism evidence="2 3">
    <name type="scientific">Janthinobacterium psychrotolerans</name>
    <dbReference type="NCBI Taxonomy" id="1747903"/>
    <lineage>
        <taxon>Bacteria</taxon>
        <taxon>Pseudomonadati</taxon>
        <taxon>Pseudomonadota</taxon>
        <taxon>Betaproteobacteria</taxon>
        <taxon>Burkholderiales</taxon>
        <taxon>Oxalobacteraceae</taxon>
        <taxon>Janthinobacterium</taxon>
    </lineage>
</organism>
<gene>
    <name evidence="2" type="ORF">ASR47_1012125</name>
</gene>
<accession>A0A1A7C2E2</accession>
<name>A0A1A7C2E2_9BURK</name>
<dbReference type="Proteomes" id="UP000092713">
    <property type="component" value="Unassembled WGS sequence"/>
</dbReference>
<dbReference type="STRING" id="1747903.ASR47_1012125"/>
<feature type="chain" id="PRO_5008355683" evidence="1">
    <location>
        <begin position="20"/>
        <end position="211"/>
    </location>
</feature>
<comment type="caution">
    <text evidence="2">The sequence shown here is derived from an EMBL/GenBank/DDBJ whole genome shotgun (WGS) entry which is preliminary data.</text>
</comment>
<evidence type="ECO:0000256" key="1">
    <source>
        <dbReference type="SAM" id="SignalP"/>
    </source>
</evidence>